<reference evidence="3 4" key="1">
    <citation type="journal article" date="2024" name="Plant J.">
        <title>Genome sequences and population genomics reveal climatic adaptation and genomic divergence between two closely related sweetgum species.</title>
        <authorList>
            <person name="Xu W.Q."/>
            <person name="Ren C.Q."/>
            <person name="Zhang X.Y."/>
            <person name="Comes H.P."/>
            <person name="Liu X.H."/>
            <person name="Li Y.G."/>
            <person name="Kettle C.J."/>
            <person name="Jalonen R."/>
            <person name="Gaisberger H."/>
            <person name="Ma Y.Z."/>
            <person name="Qiu Y.X."/>
        </authorList>
    </citation>
    <scope>NUCLEOTIDE SEQUENCE [LARGE SCALE GENOMIC DNA]</scope>
    <source>
        <strain evidence="3">Hangzhou</strain>
    </source>
</reference>
<evidence type="ECO:0000313" key="3">
    <source>
        <dbReference type="EMBL" id="KAK9275919.1"/>
    </source>
</evidence>
<feature type="signal peptide" evidence="2">
    <location>
        <begin position="1"/>
        <end position="25"/>
    </location>
</feature>
<keyword evidence="2" id="KW-0732">Signal</keyword>
<dbReference type="AlphaFoldDB" id="A0AAP0WQ01"/>
<keyword evidence="4" id="KW-1185">Reference proteome</keyword>
<feature type="compositionally biased region" description="Acidic residues" evidence="1">
    <location>
        <begin position="30"/>
        <end position="41"/>
    </location>
</feature>
<gene>
    <name evidence="3" type="ORF">L1049_023193</name>
</gene>
<dbReference type="EMBL" id="JBBPBK010000011">
    <property type="protein sequence ID" value="KAK9275919.1"/>
    <property type="molecule type" value="Genomic_DNA"/>
</dbReference>
<accession>A0AAP0WQ01</accession>
<feature type="compositionally biased region" description="Low complexity" evidence="1">
    <location>
        <begin position="48"/>
        <end position="62"/>
    </location>
</feature>
<evidence type="ECO:0000313" key="4">
    <source>
        <dbReference type="Proteomes" id="UP001415857"/>
    </source>
</evidence>
<comment type="caution">
    <text evidence="3">The sequence shown here is derived from an EMBL/GenBank/DDBJ whole genome shotgun (WGS) entry which is preliminary data.</text>
</comment>
<evidence type="ECO:0000256" key="2">
    <source>
        <dbReference type="SAM" id="SignalP"/>
    </source>
</evidence>
<dbReference type="Proteomes" id="UP001415857">
    <property type="component" value="Unassembled WGS sequence"/>
</dbReference>
<name>A0AAP0WQ01_LIQFO</name>
<proteinExistence type="predicted"/>
<feature type="region of interest" description="Disordered" evidence="1">
    <location>
        <begin position="27"/>
        <end position="65"/>
    </location>
</feature>
<protein>
    <submittedName>
        <fullName evidence="3">Uncharacterized protein</fullName>
    </submittedName>
</protein>
<feature type="chain" id="PRO_5043002668" evidence="2">
    <location>
        <begin position="26"/>
        <end position="161"/>
    </location>
</feature>
<feature type="region of interest" description="Disordered" evidence="1">
    <location>
        <begin position="96"/>
        <end position="116"/>
    </location>
</feature>
<organism evidence="3 4">
    <name type="scientific">Liquidambar formosana</name>
    <name type="common">Formosan gum</name>
    <dbReference type="NCBI Taxonomy" id="63359"/>
    <lineage>
        <taxon>Eukaryota</taxon>
        <taxon>Viridiplantae</taxon>
        <taxon>Streptophyta</taxon>
        <taxon>Embryophyta</taxon>
        <taxon>Tracheophyta</taxon>
        <taxon>Spermatophyta</taxon>
        <taxon>Magnoliopsida</taxon>
        <taxon>eudicotyledons</taxon>
        <taxon>Gunneridae</taxon>
        <taxon>Pentapetalae</taxon>
        <taxon>Saxifragales</taxon>
        <taxon>Altingiaceae</taxon>
        <taxon>Liquidambar</taxon>
    </lineage>
</organism>
<evidence type="ECO:0000256" key="1">
    <source>
        <dbReference type="SAM" id="MobiDB-lite"/>
    </source>
</evidence>
<sequence>MHNQLRYPTSVVKMVSLLFANLSECAESPLEPEEDEDEDVDFNPFMQGIPSPEASSSLSSEIEGLDGDVVESMGNTFASMGINLSKLTTSEVQCSAVGDSDHGEDESVMQTTISPGGTCEKELETNVSGKLKRRKFVLMSQPEIMTVREKEKWLEHWNWSC</sequence>